<proteinExistence type="predicted"/>
<sequence>MSQSEQLFSTTQVFADPGLNTRFYTAVELLAQVMMVMPRAITVTSLAEATGKTPRSIRSILSMLSQDGLVSRDSKDKEAWHCRDCNGVITLGDVYRCFAEAEARVAMKAAGKAQKEAAVSGLAGESARSSNQQSVDLLMIQVRMTLNRAMLQQLEQFDLSRLRGLAASTATRSVQHRLRPYVAEPY</sequence>
<dbReference type="Proteomes" id="UP000680067">
    <property type="component" value="Unassembled WGS sequence"/>
</dbReference>
<dbReference type="Gene3D" id="1.10.10.10">
    <property type="entry name" value="Winged helix-like DNA-binding domain superfamily/Winged helix DNA-binding domain"/>
    <property type="match status" value="1"/>
</dbReference>
<evidence type="ECO:0000313" key="2">
    <source>
        <dbReference type="Proteomes" id="UP000680067"/>
    </source>
</evidence>
<dbReference type="SUPFAM" id="SSF46785">
    <property type="entry name" value="Winged helix' DNA-binding domain"/>
    <property type="match status" value="1"/>
</dbReference>
<evidence type="ECO:0000313" key="1">
    <source>
        <dbReference type="EMBL" id="MBR7782409.1"/>
    </source>
</evidence>
<dbReference type="AlphaFoldDB" id="A0A941I711"/>
<organism evidence="1 2">
    <name type="scientific">Undibacterium luofuense</name>
    <dbReference type="NCBI Taxonomy" id="2828733"/>
    <lineage>
        <taxon>Bacteria</taxon>
        <taxon>Pseudomonadati</taxon>
        <taxon>Pseudomonadota</taxon>
        <taxon>Betaproteobacteria</taxon>
        <taxon>Burkholderiales</taxon>
        <taxon>Oxalobacteraceae</taxon>
        <taxon>Undibacterium</taxon>
    </lineage>
</organism>
<gene>
    <name evidence="1" type="ORF">KDM89_09655</name>
</gene>
<reference evidence="1" key="1">
    <citation type="submission" date="2021-04" db="EMBL/GenBank/DDBJ databases">
        <title>novel species isolated from subtropical streams in China.</title>
        <authorList>
            <person name="Lu H."/>
        </authorList>
    </citation>
    <scope>NUCLEOTIDE SEQUENCE</scope>
    <source>
        <strain evidence="1">LFS511W</strain>
    </source>
</reference>
<accession>A0A941I711</accession>
<dbReference type="RefSeq" id="WP_212687736.1">
    <property type="nucleotide sequence ID" value="NZ_CAXBSD010000060.1"/>
</dbReference>
<dbReference type="EMBL" id="JAGSPN010000006">
    <property type="protein sequence ID" value="MBR7782409.1"/>
    <property type="molecule type" value="Genomic_DNA"/>
</dbReference>
<keyword evidence="2" id="KW-1185">Reference proteome</keyword>
<dbReference type="InterPro" id="IPR036390">
    <property type="entry name" value="WH_DNA-bd_sf"/>
</dbReference>
<comment type="caution">
    <text evidence="1">The sequence shown here is derived from an EMBL/GenBank/DDBJ whole genome shotgun (WGS) entry which is preliminary data.</text>
</comment>
<protein>
    <submittedName>
        <fullName evidence="1">Uncharacterized protein</fullName>
    </submittedName>
</protein>
<name>A0A941I711_9BURK</name>
<dbReference type="InterPro" id="IPR036388">
    <property type="entry name" value="WH-like_DNA-bd_sf"/>
</dbReference>